<gene>
    <name evidence="2" type="ORF">BP5553_10578</name>
</gene>
<comment type="caution">
    <text evidence="2">The sequence shown here is derived from an EMBL/GenBank/DDBJ whole genome shotgun (WGS) entry which is preliminary data.</text>
</comment>
<dbReference type="Pfam" id="PF12937">
    <property type="entry name" value="F-box-like"/>
    <property type="match status" value="1"/>
</dbReference>
<name>A0A370T901_9HELO</name>
<reference evidence="2 3" key="1">
    <citation type="journal article" date="2018" name="IMA Fungus">
        <title>IMA Genome-F 9: Draft genome sequence of Annulohypoxylon stygium, Aspergillus mulundensis, Berkeleyomyces basicola (syn. Thielaviopsis basicola), Ceratocystis smalleyi, two Cercospora beticola strains, Coleophoma cylindrospora, Fusarium fracticaudum, Phialophora cf. hyalina, and Morchella septimelata.</title>
        <authorList>
            <person name="Wingfield B.D."/>
            <person name="Bills G.F."/>
            <person name="Dong Y."/>
            <person name="Huang W."/>
            <person name="Nel W.J."/>
            <person name="Swalarsk-Parry B.S."/>
            <person name="Vaghefi N."/>
            <person name="Wilken P.M."/>
            <person name="An Z."/>
            <person name="de Beer Z.W."/>
            <person name="De Vos L."/>
            <person name="Chen L."/>
            <person name="Duong T.A."/>
            <person name="Gao Y."/>
            <person name="Hammerbacher A."/>
            <person name="Kikkert J.R."/>
            <person name="Li Y."/>
            <person name="Li H."/>
            <person name="Li K."/>
            <person name="Li Q."/>
            <person name="Liu X."/>
            <person name="Ma X."/>
            <person name="Naidoo K."/>
            <person name="Pethybridge S.J."/>
            <person name="Sun J."/>
            <person name="Steenkamp E.T."/>
            <person name="van der Nest M.A."/>
            <person name="van Wyk S."/>
            <person name="Wingfield M.J."/>
            <person name="Xiong C."/>
            <person name="Yue Q."/>
            <person name="Zhang X."/>
        </authorList>
    </citation>
    <scope>NUCLEOTIDE SEQUENCE [LARGE SCALE GENOMIC DNA]</scope>
    <source>
        <strain evidence="2 3">BP 5553</strain>
    </source>
</reference>
<keyword evidence="3" id="KW-1185">Reference proteome</keyword>
<dbReference type="OrthoDB" id="3565026at2759"/>
<organism evidence="2 3">
    <name type="scientific">Venustampulla echinocandica</name>
    <dbReference type="NCBI Taxonomy" id="2656787"/>
    <lineage>
        <taxon>Eukaryota</taxon>
        <taxon>Fungi</taxon>
        <taxon>Dikarya</taxon>
        <taxon>Ascomycota</taxon>
        <taxon>Pezizomycotina</taxon>
        <taxon>Leotiomycetes</taxon>
        <taxon>Helotiales</taxon>
        <taxon>Pleuroascaceae</taxon>
        <taxon>Venustampulla</taxon>
    </lineage>
</organism>
<proteinExistence type="predicted"/>
<evidence type="ECO:0000259" key="1">
    <source>
        <dbReference type="Pfam" id="PF12937"/>
    </source>
</evidence>
<protein>
    <recommendedName>
        <fullName evidence="1">F-box domain-containing protein</fullName>
    </recommendedName>
</protein>
<accession>A0A370T901</accession>
<dbReference type="GeneID" id="43603427"/>
<evidence type="ECO:0000313" key="3">
    <source>
        <dbReference type="Proteomes" id="UP000254866"/>
    </source>
</evidence>
<dbReference type="RefSeq" id="XP_031864641.1">
    <property type="nucleotide sequence ID" value="XM_032019201.1"/>
</dbReference>
<dbReference type="EMBL" id="NPIC01000017">
    <property type="protein sequence ID" value="RDL29951.1"/>
    <property type="molecule type" value="Genomic_DNA"/>
</dbReference>
<dbReference type="SUPFAM" id="SSF81383">
    <property type="entry name" value="F-box domain"/>
    <property type="match status" value="1"/>
</dbReference>
<dbReference type="AlphaFoldDB" id="A0A370T901"/>
<evidence type="ECO:0000313" key="2">
    <source>
        <dbReference type="EMBL" id="RDL29951.1"/>
    </source>
</evidence>
<dbReference type="InterPro" id="IPR036047">
    <property type="entry name" value="F-box-like_dom_sf"/>
</dbReference>
<feature type="domain" description="F-box" evidence="1">
    <location>
        <begin position="38"/>
        <end position="69"/>
    </location>
</feature>
<dbReference type="Proteomes" id="UP000254866">
    <property type="component" value="Unassembled WGS sequence"/>
</dbReference>
<dbReference type="InterPro" id="IPR001810">
    <property type="entry name" value="F-box_dom"/>
</dbReference>
<sequence length="95" mass="10455">MSSHRTLEAGHSMTALRVDTLSPDSLDFGNLTLSARLPKLPTDILLQIFEYIEEISSTCLGLTCKPLYRTHQDIHGKVKLSAPNPDAVFEFGIGI</sequence>